<proteinExistence type="predicted"/>
<dbReference type="AlphaFoldDB" id="A0A182R2T1"/>
<sequence>MRILKEKLGEKILLELSCKSHAETVEMWRKVFEALEGKAKARPRTPTIRLTCMNVPPSCTNEEIAMDLSAALAVTIYTDQITTEISNYRTLVAFFGCPEVAVTDDVLLQQHVVGFSQCCRFKKVEVKRQCYRCYEFGRGKDLSSRCHRRTGNHQGTEVPRLQGPESNRAFVGTAQLPACKRRGKQPAS</sequence>
<dbReference type="EnsemblMetazoa" id="AFUN000472-RA">
    <property type="protein sequence ID" value="AFUN000472-PA"/>
    <property type="gene ID" value="AFUN000472"/>
</dbReference>
<name>A0A182R2T1_ANOFN</name>
<reference evidence="1" key="1">
    <citation type="submission" date="2020-05" db="UniProtKB">
        <authorList>
            <consortium name="EnsemblMetazoa"/>
        </authorList>
    </citation>
    <scope>IDENTIFICATION</scope>
    <source>
        <strain evidence="1">FUMOZ</strain>
    </source>
</reference>
<accession>A0A182R2T1</accession>
<protein>
    <submittedName>
        <fullName evidence="1">Uncharacterized protein</fullName>
    </submittedName>
</protein>
<organism evidence="1">
    <name type="scientific">Anopheles funestus</name>
    <name type="common">African malaria mosquito</name>
    <dbReference type="NCBI Taxonomy" id="62324"/>
    <lineage>
        <taxon>Eukaryota</taxon>
        <taxon>Metazoa</taxon>
        <taxon>Ecdysozoa</taxon>
        <taxon>Arthropoda</taxon>
        <taxon>Hexapoda</taxon>
        <taxon>Insecta</taxon>
        <taxon>Pterygota</taxon>
        <taxon>Neoptera</taxon>
        <taxon>Endopterygota</taxon>
        <taxon>Diptera</taxon>
        <taxon>Nematocera</taxon>
        <taxon>Culicoidea</taxon>
        <taxon>Culicidae</taxon>
        <taxon>Anophelinae</taxon>
        <taxon>Anopheles</taxon>
    </lineage>
</organism>
<dbReference type="VEuPathDB" id="VectorBase:AFUN000472"/>
<evidence type="ECO:0000313" key="1">
    <source>
        <dbReference type="EnsemblMetazoa" id="AFUN000472-PA"/>
    </source>
</evidence>
<dbReference type="VEuPathDB" id="VectorBase:AFUN2_009886"/>